<feature type="domain" description="Heterokaryon incompatibility" evidence="1">
    <location>
        <begin position="256"/>
        <end position="401"/>
    </location>
</feature>
<accession>A0A4R8QIQ4</accession>
<evidence type="ECO:0000313" key="2">
    <source>
        <dbReference type="EMBL" id="TDZ36936.1"/>
    </source>
</evidence>
<dbReference type="AlphaFoldDB" id="A0A4R8QIQ4"/>
<comment type="caution">
    <text evidence="2">The sequence shown here is derived from an EMBL/GenBank/DDBJ whole genome shotgun (WGS) entry which is preliminary data.</text>
</comment>
<gene>
    <name evidence="2" type="ORF">C8035_v006441</name>
</gene>
<dbReference type="InterPro" id="IPR010730">
    <property type="entry name" value="HET"/>
</dbReference>
<dbReference type="PANTHER" id="PTHR33112:SF16">
    <property type="entry name" value="HETEROKARYON INCOMPATIBILITY DOMAIN-CONTAINING PROTEIN"/>
    <property type="match status" value="1"/>
</dbReference>
<dbReference type="Pfam" id="PF06985">
    <property type="entry name" value="HET"/>
    <property type="match status" value="1"/>
</dbReference>
<protein>
    <recommendedName>
        <fullName evidence="1">Heterokaryon incompatibility domain-containing protein</fullName>
    </recommendedName>
</protein>
<dbReference type="PANTHER" id="PTHR33112">
    <property type="entry name" value="DOMAIN PROTEIN, PUTATIVE-RELATED"/>
    <property type="match status" value="1"/>
</dbReference>
<organism evidence="2 3">
    <name type="scientific">Colletotrichum spinosum</name>
    <dbReference type="NCBI Taxonomy" id="1347390"/>
    <lineage>
        <taxon>Eukaryota</taxon>
        <taxon>Fungi</taxon>
        <taxon>Dikarya</taxon>
        <taxon>Ascomycota</taxon>
        <taxon>Pezizomycotina</taxon>
        <taxon>Sordariomycetes</taxon>
        <taxon>Hypocreomycetidae</taxon>
        <taxon>Glomerellales</taxon>
        <taxon>Glomerellaceae</taxon>
        <taxon>Colletotrichum</taxon>
        <taxon>Colletotrichum orbiculare species complex</taxon>
    </lineage>
</organism>
<dbReference type="Proteomes" id="UP000295083">
    <property type="component" value="Unassembled WGS sequence"/>
</dbReference>
<proteinExistence type="predicted"/>
<evidence type="ECO:0000259" key="1">
    <source>
        <dbReference type="Pfam" id="PF06985"/>
    </source>
</evidence>
<sequence>MDTCYGTGNPLPGHHCQHCERFTIYIYDEFSDEALMPGRPIYKNVPYNPSQLRVIEQCAANNVYTDVDFRKRFELTLSGCSFFEASRQDMEAFAKDGCLLAQHIVRRLTQPLNPRPGLNLAWAYRPPPRKYALGIRRLLPGCMVFGYLDIQRVKWHEMAGINNLQRVVDLPSAYTPLAMRDDPASRFVEYYPINRDPASRETASRVQKRLHECLQGHRGCIKPKADYMPTRLIEVRQQGEATVCRLRERPSDVEPYCALSYCWGGDQTFKTTSKTLHSYYNQLPDNLPQTLLDAIRITKQLSVRYIWIDALCIIQDSDADRGFEIGHMAHVYSNATITIAATRAAAVWEGFLGLRPPLGNKDHNYTLPAQMVNGDMGTVTLVPGRSEKCEPLDTRGWCFQERLLSPRVLDFGSLRTVFNCRESTLSDGWSDRAPDTAYGEALDLTSLEMGRLLTGITDEWGLQSAWLKVVTTFVGRDLTWFEDKLPAMAGLAESFGRSLGDKYCAGLWLGSMPASLLWKGAKTKAPRLCNAVPSWSWGSVPGAVWSLSLDPGVEMDATADDCMIDLDDPRVPYGSIRSARLTITAYARQAQWLRATVDDFFTSDVLLLPAEPPGKAEENETSSSADDVSNLVNNLDIRFQADASGEWAMDALKAVTDVRLVCLGTSTLSQDPKLLGLVVMTTDDCEDVFVRVGTFLCEGRRNVSNCQTWFQAAKREKLVVG</sequence>
<reference evidence="2 3" key="1">
    <citation type="submission" date="2018-11" db="EMBL/GenBank/DDBJ databases">
        <title>Genome sequence and assembly of Colletotrichum spinosum.</title>
        <authorList>
            <person name="Gan P."/>
            <person name="Shirasu K."/>
        </authorList>
    </citation>
    <scope>NUCLEOTIDE SEQUENCE [LARGE SCALE GENOMIC DNA]</scope>
    <source>
        <strain evidence="2 3">CBS 515.97</strain>
    </source>
</reference>
<dbReference type="EMBL" id="QAPG01000028">
    <property type="protein sequence ID" value="TDZ36936.1"/>
    <property type="molecule type" value="Genomic_DNA"/>
</dbReference>
<evidence type="ECO:0000313" key="3">
    <source>
        <dbReference type="Proteomes" id="UP000295083"/>
    </source>
</evidence>
<name>A0A4R8QIQ4_9PEZI</name>
<keyword evidence="3" id="KW-1185">Reference proteome</keyword>